<organism evidence="4 5">
    <name type="scientific">Thalictrum thalictroides</name>
    <name type="common">Rue-anemone</name>
    <name type="synonym">Anemone thalictroides</name>
    <dbReference type="NCBI Taxonomy" id="46969"/>
    <lineage>
        <taxon>Eukaryota</taxon>
        <taxon>Viridiplantae</taxon>
        <taxon>Streptophyta</taxon>
        <taxon>Embryophyta</taxon>
        <taxon>Tracheophyta</taxon>
        <taxon>Spermatophyta</taxon>
        <taxon>Magnoliopsida</taxon>
        <taxon>Ranunculales</taxon>
        <taxon>Ranunculaceae</taxon>
        <taxon>Thalictroideae</taxon>
        <taxon>Thalictrum</taxon>
    </lineage>
</organism>
<dbReference type="AlphaFoldDB" id="A0A7J6V2L3"/>
<keyword evidence="2" id="KW-0175">Coiled coil</keyword>
<comment type="caution">
    <text evidence="4">The sequence shown here is derived from an EMBL/GenBank/DDBJ whole genome shotgun (WGS) entry which is preliminary data.</text>
</comment>
<dbReference type="GO" id="GO:0008270">
    <property type="term" value="F:zinc ion binding"/>
    <property type="evidence" value="ECO:0007669"/>
    <property type="project" value="UniProtKB-KW"/>
</dbReference>
<reference evidence="4 5" key="1">
    <citation type="submission" date="2020-06" db="EMBL/GenBank/DDBJ databases">
        <title>Transcriptomic and genomic resources for Thalictrum thalictroides and T. hernandezii: Facilitating candidate gene discovery in an emerging model plant lineage.</title>
        <authorList>
            <person name="Arias T."/>
            <person name="Riano-Pachon D.M."/>
            <person name="Di Stilio V.S."/>
        </authorList>
    </citation>
    <scope>NUCLEOTIDE SEQUENCE [LARGE SCALE GENOMIC DNA]</scope>
    <source>
        <strain evidence="5">cv. WT478/WT964</strain>
        <tissue evidence="4">Leaves</tissue>
    </source>
</reference>
<dbReference type="InterPro" id="IPR000571">
    <property type="entry name" value="Znf_CCCH"/>
</dbReference>
<evidence type="ECO:0000256" key="1">
    <source>
        <dbReference type="PROSITE-ProRule" id="PRU00723"/>
    </source>
</evidence>
<sequence>MYVKSWDHGILVHDMSHVIISSESSSLKQTNFSLGKNCIAMNGCLSRNRIINAKYASTFNKKEENCNDTEVQLEKLKQKFTQSEATNVTRDFSSELEMMRPRLPVAPPLNEINLKNCFQLLKMASETLCEMTKENEQLKMENLYLLSLTISDENEPQVDLAAHGQLNTSLCDNWKRNLNRSCHLNERCRYAHGPYQLKIKTCDIFLKQGSCPYEEVANFYMPMLQMESEMNLKVCIDEAL</sequence>
<dbReference type="EMBL" id="JABWDY010039287">
    <property type="protein sequence ID" value="KAF5179031.1"/>
    <property type="molecule type" value="Genomic_DNA"/>
</dbReference>
<name>A0A7J6V2L3_THATH</name>
<feature type="zinc finger region" description="C3H1-type" evidence="1">
    <location>
        <begin position="165"/>
        <end position="195"/>
    </location>
</feature>
<dbReference type="PROSITE" id="PS50103">
    <property type="entry name" value="ZF_C3H1"/>
    <property type="match status" value="1"/>
</dbReference>
<evidence type="ECO:0000313" key="5">
    <source>
        <dbReference type="Proteomes" id="UP000554482"/>
    </source>
</evidence>
<feature type="domain" description="C3H1-type" evidence="3">
    <location>
        <begin position="165"/>
        <end position="195"/>
    </location>
</feature>
<evidence type="ECO:0000256" key="2">
    <source>
        <dbReference type="SAM" id="Coils"/>
    </source>
</evidence>
<feature type="coiled-coil region" evidence="2">
    <location>
        <begin position="59"/>
        <end position="86"/>
    </location>
</feature>
<accession>A0A7J6V2L3</accession>
<evidence type="ECO:0000259" key="3">
    <source>
        <dbReference type="PROSITE" id="PS50103"/>
    </source>
</evidence>
<gene>
    <name evidence="4" type="ORF">FRX31_031374</name>
</gene>
<proteinExistence type="predicted"/>
<keyword evidence="1" id="KW-0479">Metal-binding</keyword>
<dbReference type="Gene3D" id="4.10.1000.10">
    <property type="entry name" value="Zinc finger, CCCH-type"/>
    <property type="match status" value="1"/>
</dbReference>
<keyword evidence="1" id="KW-0862">Zinc</keyword>
<dbReference type="Proteomes" id="UP000554482">
    <property type="component" value="Unassembled WGS sequence"/>
</dbReference>
<dbReference type="OrthoDB" id="410307at2759"/>
<protein>
    <recommendedName>
        <fullName evidence="3">C3H1-type domain-containing protein</fullName>
    </recommendedName>
</protein>
<evidence type="ECO:0000313" key="4">
    <source>
        <dbReference type="EMBL" id="KAF5179031.1"/>
    </source>
</evidence>
<keyword evidence="1" id="KW-0863">Zinc-finger</keyword>
<keyword evidence="5" id="KW-1185">Reference proteome</keyword>